<name>A0A0F9VMB9_9ZZZZ</name>
<protein>
    <recommendedName>
        <fullName evidence="2">GGDEF domain-containing protein</fullName>
    </recommendedName>
</protein>
<dbReference type="Gene3D" id="6.10.340.10">
    <property type="match status" value="1"/>
</dbReference>
<feature type="domain" description="GGDEF" evidence="2">
    <location>
        <begin position="381"/>
        <end position="518"/>
    </location>
</feature>
<organism evidence="3">
    <name type="scientific">marine sediment metagenome</name>
    <dbReference type="NCBI Taxonomy" id="412755"/>
    <lineage>
        <taxon>unclassified sequences</taxon>
        <taxon>metagenomes</taxon>
        <taxon>ecological metagenomes</taxon>
    </lineage>
</organism>
<dbReference type="InterPro" id="IPR007892">
    <property type="entry name" value="CHASE4"/>
</dbReference>
<dbReference type="InterPro" id="IPR029787">
    <property type="entry name" value="Nucleotide_cyclase"/>
</dbReference>
<evidence type="ECO:0000313" key="3">
    <source>
        <dbReference type="EMBL" id="KKO01028.1"/>
    </source>
</evidence>
<dbReference type="Gene3D" id="3.30.70.270">
    <property type="match status" value="1"/>
</dbReference>
<dbReference type="FunFam" id="3.30.70.270:FF:000001">
    <property type="entry name" value="Diguanylate cyclase domain protein"/>
    <property type="match status" value="1"/>
</dbReference>
<dbReference type="InterPro" id="IPR050469">
    <property type="entry name" value="Diguanylate_Cyclase"/>
</dbReference>
<dbReference type="Pfam" id="PF05228">
    <property type="entry name" value="CHASE4"/>
    <property type="match status" value="1"/>
</dbReference>
<comment type="caution">
    <text evidence="3">The sequence shown here is derived from an EMBL/GenBank/DDBJ whole genome shotgun (WGS) entry which is preliminary data.</text>
</comment>
<dbReference type="CDD" id="cd06225">
    <property type="entry name" value="HAMP"/>
    <property type="match status" value="1"/>
</dbReference>
<keyword evidence="1" id="KW-0472">Membrane</keyword>
<feature type="transmembrane region" description="Helical" evidence="1">
    <location>
        <begin position="269"/>
        <end position="291"/>
    </location>
</feature>
<dbReference type="GO" id="GO:0052621">
    <property type="term" value="F:diguanylate cyclase activity"/>
    <property type="evidence" value="ECO:0007669"/>
    <property type="project" value="TreeGrafter"/>
</dbReference>
<dbReference type="InterPro" id="IPR000160">
    <property type="entry name" value="GGDEF_dom"/>
</dbReference>
<gene>
    <name evidence="3" type="ORF">LCGC14_0120090</name>
</gene>
<dbReference type="PANTHER" id="PTHR45138:SF9">
    <property type="entry name" value="DIGUANYLATE CYCLASE DGCM-RELATED"/>
    <property type="match status" value="1"/>
</dbReference>
<sequence length="532" mass="59486">MAQRFARSFRFRFLAALGGVLLLALISLLALSKWVIFPALHEEERASVDQELDRVERSLQLSQQQLLAQARDWGNWDDTYEFVQGDYPGYTDTNFSQQMFEEMRYQLMAFFNTNGDVYFLAGINPVTNQYQTCQTSERECRWTTPLIHAMQASIAEDPQQGKSVLYSGTPPLMVASTPILRTDQSGTPQGWLFKVRPIGEQWLTLMEEFTGLPITLSMVNGDANHTDVTTIIGNTIQAQRYLPSYPINEQIALGTQLERTHYLTSLATFRYVLIWTACLMLLVIGLVLLLLQKIVLKPLRNLTQFTQHVSGNADLSNNMLTRSDEIGMLARAFQLQFKRQQQLNAELIELSTHDPLTGLPNRRLFDQQLNKEVDQTSIHHHPLSVMMIDIDHFKLFNDHYGHPEGDVCLQWVAQAMSDVAKDQGFFIARTGGEEFSAILSNTDLDQAILKSQVLGDAIKGLAIPHQVSPVTHSVSVSIGISQLGIEGVITPSGLMTAADQALYAAKAAGRDCARAYTPELANTTISSYSTPP</sequence>
<dbReference type="Pfam" id="PF00990">
    <property type="entry name" value="GGDEF"/>
    <property type="match status" value="1"/>
</dbReference>
<keyword evidence="1" id="KW-1133">Transmembrane helix</keyword>
<dbReference type="GO" id="GO:0005886">
    <property type="term" value="C:plasma membrane"/>
    <property type="evidence" value="ECO:0007669"/>
    <property type="project" value="TreeGrafter"/>
</dbReference>
<dbReference type="SMART" id="SM00267">
    <property type="entry name" value="GGDEF"/>
    <property type="match status" value="1"/>
</dbReference>
<evidence type="ECO:0000259" key="2">
    <source>
        <dbReference type="PROSITE" id="PS50887"/>
    </source>
</evidence>
<dbReference type="PANTHER" id="PTHR45138">
    <property type="entry name" value="REGULATORY COMPONENTS OF SENSORY TRANSDUCTION SYSTEM"/>
    <property type="match status" value="1"/>
</dbReference>
<accession>A0A0F9VMB9</accession>
<dbReference type="AlphaFoldDB" id="A0A0F9VMB9"/>
<dbReference type="GO" id="GO:0043709">
    <property type="term" value="P:cell adhesion involved in single-species biofilm formation"/>
    <property type="evidence" value="ECO:0007669"/>
    <property type="project" value="TreeGrafter"/>
</dbReference>
<reference evidence="3" key="1">
    <citation type="journal article" date="2015" name="Nature">
        <title>Complex archaea that bridge the gap between prokaryotes and eukaryotes.</title>
        <authorList>
            <person name="Spang A."/>
            <person name="Saw J.H."/>
            <person name="Jorgensen S.L."/>
            <person name="Zaremba-Niedzwiedzka K."/>
            <person name="Martijn J."/>
            <person name="Lind A.E."/>
            <person name="van Eijk R."/>
            <person name="Schleper C."/>
            <person name="Guy L."/>
            <person name="Ettema T.J."/>
        </authorList>
    </citation>
    <scope>NUCLEOTIDE SEQUENCE</scope>
</reference>
<dbReference type="PROSITE" id="PS50887">
    <property type="entry name" value="GGDEF"/>
    <property type="match status" value="1"/>
</dbReference>
<dbReference type="GO" id="GO:1902201">
    <property type="term" value="P:negative regulation of bacterial-type flagellum-dependent cell motility"/>
    <property type="evidence" value="ECO:0007669"/>
    <property type="project" value="TreeGrafter"/>
</dbReference>
<dbReference type="SUPFAM" id="SSF55073">
    <property type="entry name" value="Nucleotide cyclase"/>
    <property type="match status" value="1"/>
</dbReference>
<evidence type="ECO:0000256" key="1">
    <source>
        <dbReference type="SAM" id="Phobius"/>
    </source>
</evidence>
<proteinExistence type="predicted"/>
<dbReference type="CDD" id="cd01949">
    <property type="entry name" value="GGDEF"/>
    <property type="match status" value="1"/>
</dbReference>
<dbReference type="InterPro" id="IPR043128">
    <property type="entry name" value="Rev_trsase/Diguanyl_cyclase"/>
</dbReference>
<dbReference type="SUPFAM" id="SSF158472">
    <property type="entry name" value="HAMP domain-like"/>
    <property type="match status" value="1"/>
</dbReference>
<dbReference type="NCBIfam" id="TIGR00254">
    <property type="entry name" value="GGDEF"/>
    <property type="match status" value="1"/>
</dbReference>
<keyword evidence="1" id="KW-0812">Transmembrane</keyword>
<dbReference type="EMBL" id="LAZR01000037">
    <property type="protein sequence ID" value="KKO01028.1"/>
    <property type="molecule type" value="Genomic_DNA"/>
</dbReference>